<dbReference type="Proteomes" id="UP000828048">
    <property type="component" value="Chromosome 7"/>
</dbReference>
<protein>
    <submittedName>
        <fullName evidence="1">Uncharacterized protein</fullName>
    </submittedName>
</protein>
<reference evidence="1 2" key="1">
    <citation type="journal article" date="2021" name="Hortic Res">
        <title>High-quality reference genome and annotation aids understanding of berry development for evergreen blueberry (Vaccinium darrowii).</title>
        <authorList>
            <person name="Yu J."/>
            <person name="Hulse-Kemp A.M."/>
            <person name="Babiker E."/>
            <person name="Staton M."/>
        </authorList>
    </citation>
    <scope>NUCLEOTIDE SEQUENCE [LARGE SCALE GENOMIC DNA]</scope>
    <source>
        <strain evidence="2">cv. NJ 8807/NJ 8810</strain>
        <tissue evidence="1">Young leaf</tissue>
    </source>
</reference>
<dbReference type="EMBL" id="CM037157">
    <property type="protein sequence ID" value="KAH7850152.1"/>
    <property type="molecule type" value="Genomic_DNA"/>
</dbReference>
<comment type="caution">
    <text evidence="1">The sequence shown here is derived from an EMBL/GenBank/DDBJ whole genome shotgun (WGS) entry which is preliminary data.</text>
</comment>
<gene>
    <name evidence="1" type="ORF">Vadar_028581</name>
</gene>
<evidence type="ECO:0000313" key="2">
    <source>
        <dbReference type="Proteomes" id="UP000828048"/>
    </source>
</evidence>
<evidence type="ECO:0000313" key="1">
    <source>
        <dbReference type="EMBL" id="KAH7850152.1"/>
    </source>
</evidence>
<accession>A0ACB7YA65</accession>
<name>A0ACB7YA65_9ERIC</name>
<keyword evidence="2" id="KW-1185">Reference proteome</keyword>
<organism evidence="1 2">
    <name type="scientific">Vaccinium darrowii</name>
    <dbReference type="NCBI Taxonomy" id="229202"/>
    <lineage>
        <taxon>Eukaryota</taxon>
        <taxon>Viridiplantae</taxon>
        <taxon>Streptophyta</taxon>
        <taxon>Embryophyta</taxon>
        <taxon>Tracheophyta</taxon>
        <taxon>Spermatophyta</taxon>
        <taxon>Magnoliopsida</taxon>
        <taxon>eudicotyledons</taxon>
        <taxon>Gunneridae</taxon>
        <taxon>Pentapetalae</taxon>
        <taxon>asterids</taxon>
        <taxon>Ericales</taxon>
        <taxon>Ericaceae</taxon>
        <taxon>Vaccinioideae</taxon>
        <taxon>Vaccinieae</taxon>
        <taxon>Vaccinium</taxon>
    </lineage>
</organism>
<sequence length="393" mass="43593">MAEKRVRFGIMGCANIAHKMCRAIALSQNSILHAIGSRSFDKASRFAVETVFSGKIYGSYEALLDDPDVDAVYMPLPTTLHVRWAVLAAEKGKHVLLEKPAALNLSKLDEILHACDSNGVQFMDATMWMHHPRTDEMKTFLSDIQRFGQLKTIHSCFTYEADQGFLHNNIRVKPDLDALGALGDVGCYCIQAILWAADYELPETITAWREPEFNEAGVILSCGSCLHWKDGKIATFYCSFLTNLTMDLSVLGTKGNLHIRDFAVPFQENGASYSCGSQFKVPMLSEHTVRNDLPQEALMVKEFASLVCQIERNGLKPEKKWATISRKTQQVMDAVKASMERGTTGHVSNDDEGECTLGKLSLAERDVLSDHVDSVPSGTNIETKVGPIAKRWA</sequence>
<proteinExistence type="predicted"/>